<protein>
    <submittedName>
        <fullName evidence="1">Uncharacterized protein</fullName>
    </submittedName>
</protein>
<dbReference type="Proteomes" id="UP001054252">
    <property type="component" value="Unassembled WGS sequence"/>
</dbReference>
<dbReference type="EMBL" id="BPVZ01000045">
    <property type="protein sequence ID" value="GKV16330.1"/>
    <property type="molecule type" value="Genomic_DNA"/>
</dbReference>
<accession>A0AAV5K1F7</accession>
<gene>
    <name evidence="1" type="ORF">SLEP1_g26988</name>
</gene>
<evidence type="ECO:0000313" key="1">
    <source>
        <dbReference type="EMBL" id="GKV16330.1"/>
    </source>
</evidence>
<dbReference type="AlphaFoldDB" id="A0AAV5K1F7"/>
<keyword evidence="2" id="KW-1185">Reference proteome</keyword>
<evidence type="ECO:0000313" key="2">
    <source>
        <dbReference type="Proteomes" id="UP001054252"/>
    </source>
</evidence>
<name>A0AAV5K1F7_9ROSI</name>
<sequence>MDKILLTIKQNGEFSQIRTKTKEFQRQWRGGGLLANNELFGVDGSPETYDSNHGDADGHNDSKSRDHLLLYLGLDLLASMVVDLALSNFSLVPHKAKDYLGNNLHQMLQIV</sequence>
<organism evidence="1 2">
    <name type="scientific">Rubroshorea leprosula</name>
    <dbReference type="NCBI Taxonomy" id="152421"/>
    <lineage>
        <taxon>Eukaryota</taxon>
        <taxon>Viridiplantae</taxon>
        <taxon>Streptophyta</taxon>
        <taxon>Embryophyta</taxon>
        <taxon>Tracheophyta</taxon>
        <taxon>Spermatophyta</taxon>
        <taxon>Magnoliopsida</taxon>
        <taxon>eudicotyledons</taxon>
        <taxon>Gunneridae</taxon>
        <taxon>Pentapetalae</taxon>
        <taxon>rosids</taxon>
        <taxon>malvids</taxon>
        <taxon>Malvales</taxon>
        <taxon>Dipterocarpaceae</taxon>
        <taxon>Rubroshorea</taxon>
    </lineage>
</organism>
<comment type="caution">
    <text evidence="1">The sequence shown here is derived from an EMBL/GenBank/DDBJ whole genome shotgun (WGS) entry which is preliminary data.</text>
</comment>
<proteinExistence type="predicted"/>
<reference evidence="1 2" key="1">
    <citation type="journal article" date="2021" name="Commun. Biol.">
        <title>The genome of Shorea leprosula (Dipterocarpaceae) highlights the ecological relevance of drought in aseasonal tropical rainforests.</title>
        <authorList>
            <person name="Ng K.K.S."/>
            <person name="Kobayashi M.J."/>
            <person name="Fawcett J.A."/>
            <person name="Hatakeyama M."/>
            <person name="Paape T."/>
            <person name="Ng C.H."/>
            <person name="Ang C.C."/>
            <person name="Tnah L.H."/>
            <person name="Lee C.T."/>
            <person name="Nishiyama T."/>
            <person name="Sese J."/>
            <person name="O'Brien M.J."/>
            <person name="Copetti D."/>
            <person name="Mohd Noor M.I."/>
            <person name="Ong R.C."/>
            <person name="Putra M."/>
            <person name="Sireger I.Z."/>
            <person name="Indrioko S."/>
            <person name="Kosugi Y."/>
            <person name="Izuno A."/>
            <person name="Isagi Y."/>
            <person name="Lee S.L."/>
            <person name="Shimizu K.K."/>
        </authorList>
    </citation>
    <scope>NUCLEOTIDE SEQUENCE [LARGE SCALE GENOMIC DNA]</scope>
    <source>
        <strain evidence="1">214</strain>
    </source>
</reference>